<dbReference type="Proteomes" id="UP000323000">
    <property type="component" value="Chromosome 4"/>
</dbReference>
<dbReference type="EMBL" id="VAHF01000004">
    <property type="protein sequence ID" value="TXG63567.1"/>
    <property type="molecule type" value="Genomic_DNA"/>
</dbReference>
<dbReference type="GO" id="GO:0008270">
    <property type="term" value="F:zinc ion binding"/>
    <property type="evidence" value="ECO:0007669"/>
    <property type="project" value="UniProtKB-KW"/>
</dbReference>
<dbReference type="PANTHER" id="PTHR46405">
    <property type="entry name" value="OS05G0141500 PROTEIN"/>
    <property type="match status" value="1"/>
</dbReference>
<dbReference type="OrthoDB" id="774873at2759"/>
<feature type="region of interest" description="Disordered" evidence="3">
    <location>
        <begin position="295"/>
        <end position="362"/>
    </location>
</feature>
<evidence type="ECO:0000313" key="6">
    <source>
        <dbReference type="Proteomes" id="UP000323000"/>
    </source>
</evidence>
<keyword evidence="6" id="KW-1185">Reference proteome</keyword>
<dbReference type="PANTHER" id="PTHR46405:SF4">
    <property type="entry name" value="E3 UBIQUITIN-PROTEIN LIGASE RF298-RELATED"/>
    <property type="match status" value="1"/>
</dbReference>
<reference evidence="6" key="1">
    <citation type="journal article" date="2019" name="Gigascience">
        <title>De novo genome assembly of the endangered Acer yangbiense, a plant species with extremely small populations endemic to Yunnan Province, China.</title>
        <authorList>
            <person name="Yang J."/>
            <person name="Wariss H.M."/>
            <person name="Tao L."/>
            <person name="Zhang R."/>
            <person name="Yun Q."/>
            <person name="Hollingsworth P."/>
            <person name="Dao Z."/>
            <person name="Luo G."/>
            <person name="Guo H."/>
            <person name="Ma Y."/>
            <person name="Sun W."/>
        </authorList>
    </citation>
    <scope>NUCLEOTIDE SEQUENCE [LARGE SCALE GENOMIC DNA]</scope>
    <source>
        <strain evidence="6">cv. Malutang</strain>
    </source>
</reference>
<dbReference type="InterPro" id="IPR001841">
    <property type="entry name" value="Znf_RING"/>
</dbReference>
<feature type="domain" description="RING-type" evidence="4">
    <location>
        <begin position="823"/>
        <end position="863"/>
    </location>
</feature>
<dbReference type="Pfam" id="PF13920">
    <property type="entry name" value="zf-C3HC4_3"/>
    <property type="match status" value="1"/>
</dbReference>
<dbReference type="PROSITE" id="PS50089">
    <property type="entry name" value="ZF_RING_2"/>
    <property type="match status" value="1"/>
</dbReference>
<dbReference type="SUPFAM" id="SSF57850">
    <property type="entry name" value="RING/U-box"/>
    <property type="match status" value="1"/>
</dbReference>
<feature type="compositionally biased region" description="Polar residues" evidence="3">
    <location>
        <begin position="469"/>
        <end position="509"/>
    </location>
</feature>
<feature type="compositionally biased region" description="Polar residues" evidence="3">
    <location>
        <begin position="312"/>
        <end position="342"/>
    </location>
</feature>
<organism evidence="5 6">
    <name type="scientific">Acer yangbiense</name>
    <dbReference type="NCBI Taxonomy" id="1000413"/>
    <lineage>
        <taxon>Eukaryota</taxon>
        <taxon>Viridiplantae</taxon>
        <taxon>Streptophyta</taxon>
        <taxon>Embryophyta</taxon>
        <taxon>Tracheophyta</taxon>
        <taxon>Spermatophyta</taxon>
        <taxon>Magnoliopsida</taxon>
        <taxon>eudicotyledons</taxon>
        <taxon>Gunneridae</taxon>
        <taxon>Pentapetalae</taxon>
        <taxon>rosids</taxon>
        <taxon>malvids</taxon>
        <taxon>Sapindales</taxon>
        <taxon>Sapindaceae</taxon>
        <taxon>Hippocastanoideae</taxon>
        <taxon>Acereae</taxon>
        <taxon>Acer</taxon>
    </lineage>
</organism>
<feature type="region of interest" description="Disordered" evidence="3">
    <location>
        <begin position="123"/>
        <end position="155"/>
    </location>
</feature>
<comment type="caution">
    <text evidence="5">The sequence shown here is derived from an EMBL/GenBank/DDBJ whole genome shotgun (WGS) entry which is preliminary data.</text>
</comment>
<feature type="region of interest" description="Disordered" evidence="3">
    <location>
        <begin position="376"/>
        <end position="400"/>
    </location>
</feature>
<keyword evidence="1" id="KW-0863">Zinc-finger</keyword>
<protein>
    <recommendedName>
        <fullName evidence="4">RING-type domain-containing protein</fullName>
    </recommendedName>
</protein>
<dbReference type="AlphaFoldDB" id="A0A5C7I2K4"/>
<evidence type="ECO:0000259" key="4">
    <source>
        <dbReference type="PROSITE" id="PS50089"/>
    </source>
</evidence>
<keyword evidence="1" id="KW-0479">Metal-binding</keyword>
<feature type="coiled-coil region" evidence="2">
    <location>
        <begin position="671"/>
        <end position="754"/>
    </location>
</feature>
<evidence type="ECO:0000256" key="1">
    <source>
        <dbReference type="PROSITE-ProRule" id="PRU00175"/>
    </source>
</evidence>
<feature type="compositionally biased region" description="Basic and acidic residues" evidence="3">
    <location>
        <begin position="135"/>
        <end position="147"/>
    </location>
</feature>
<evidence type="ECO:0000256" key="2">
    <source>
        <dbReference type="SAM" id="Coils"/>
    </source>
</evidence>
<dbReference type="CDD" id="cd23128">
    <property type="entry name" value="RING-HC_MIP1-like"/>
    <property type="match status" value="1"/>
</dbReference>
<keyword evidence="1" id="KW-0862">Zinc</keyword>
<accession>A0A5C7I2K4</accession>
<evidence type="ECO:0000313" key="5">
    <source>
        <dbReference type="EMBL" id="TXG63567.1"/>
    </source>
</evidence>
<sequence>MSEKKNNEFVVDVPLICPPVIKFYYERRNKKKEDKGLVIRPVSFIEAVTADIEATGEVICELRLGRIEDQMAGSDCNEVESSIGSSQEKVSKNKRKLADHFQRNPVSLPSSLTEFPRYEQISEKTQNPLSNLQSSKEESSQSEKDPTEEYQSSEWDDPYVRSLEELLSASLQTLFKGAIKRIVECGYSEDVAFKFISRHGIYGGGEDLMSNIVYGTLATLKKKEKKRIDSSREEVFESFQQMVDFTMLEMINVLREVKPFLSVSEAIWWLIICDLNISQACATEGDLSNFLDGKEVSGGSSSNSTPTLSKSDAPSSKTVPKNTSEPHCSKPPTSNTQSSQPKTLKFGSLPDSPKPKNPHAHEKGIEQSISSLGEQVQSMSLTQASEERPDTGRKGWGKKGLAAALRQKSFLGHSEKTYKNRGKGTFTSEQLAKMGAFVVEQRLKVPSKSTVVHSKGDSPKISTAPRAAVSSTDISHSVPTSPQLAPVSDSSSTLPAPNSELAASSSTEKINAPKTTDYYAGIPFDESLGKYVSQNTKDEIILKLVPQKDELQKEVNNWTEWANQKVIQAARRLSLDQPELKALRKEKQEAEQSEKQKQTLDENVMKRLSEIESALNNSNGEVKKSNSTIHKLEVEHSKLKYQMAAAQLHAAESAVRCQETIEREQKALKNTQALDAQRALLQEKLETERQKATELKQEIVKAKNQYNQIEDRFNKERMEKEQYLAQAAAIRKEREQLEAAVKVEEEKLMVKAEKEKKLYLINIKHVESRLSLLKYRADAAKIAALRGGFDGGFGGLTPGSSSSSNATPGNEKAAGGLRRDRECVMCLSEEKSVVFLPCAHQVLCPKCNELHEKQGMDDCPSCRAPIQRRINVIFPPPRG</sequence>
<dbReference type="InterPro" id="IPR013083">
    <property type="entry name" value="Znf_RING/FYVE/PHD"/>
</dbReference>
<dbReference type="InterPro" id="IPR046527">
    <property type="entry name" value="PIR2-like_helical"/>
</dbReference>
<feature type="compositionally biased region" description="Polar residues" evidence="3">
    <location>
        <begin position="123"/>
        <end position="132"/>
    </location>
</feature>
<feature type="region of interest" description="Disordered" evidence="3">
    <location>
        <begin position="449"/>
        <end position="509"/>
    </location>
</feature>
<dbReference type="InterPro" id="IPR046934">
    <property type="entry name" value="PIR2-like"/>
</dbReference>
<gene>
    <name evidence="5" type="ORF">EZV62_010561</name>
</gene>
<proteinExistence type="predicted"/>
<dbReference type="Gene3D" id="3.30.40.10">
    <property type="entry name" value="Zinc/RING finger domain, C3HC4 (zinc finger)"/>
    <property type="match status" value="1"/>
</dbReference>
<dbReference type="Pfam" id="PF20235">
    <property type="entry name" value="PIR2-like_helical"/>
    <property type="match status" value="1"/>
</dbReference>
<evidence type="ECO:0000256" key="3">
    <source>
        <dbReference type="SAM" id="MobiDB-lite"/>
    </source>
</evidence>
<name>A0A5C7I2K4_9ROSI</name>
<feature type="compositionally biased region" description="Low complexity" evidence="3">
    <location>
        <begin position="297"/>
        <end position="311"/>
    </location>
</feature>
<keyword evidence="2" id="KW-0175">Coiled coil</keyword>